<feature type="region of interest" description="Disordered" evidence="1">
    <location>
        <begin position="1"/>
        <end position="34"/>
    </location>
</feature>
<proteinExistence type="predicted"/>
<gene>
    <name evidence="2" type="ORF">mRhiFer1_009747</name>
</gene>
<evidence type="ECO:0000313" key="3">
    <source>
        <dbReference type="Proteomes" id="UP000585614"/>
    </source>
</evidence>
<evidence type="ECO:0000313" key="2">
    <source>
        <dbReference type="EMBL" id="KAF6372008.1"/>
    </source>
</evidence>
<dbReference type="EMBL" id="JACAGC010000004">
    <property type="protein sequence ID" value="KAF6372008.1"/>
    <property type="molecule type" value="Genomic_DNA"/>
</dbReference>
<accession>A0A7J7ZD52</accession>
<protein>
    <submittedName>
        <fullName evidence="2">Uncharacterized protein</fullName>
    </submittedName>
</protein>
<organism evidence="2 3">
    <name type="scientific">Rhinolophus ferrumequinum</name>
    <name type="common">Greater horseshoe bat</name>
    <dbReference type="NCBI Taxonomy" id="59479"/>
    <lineage>
        <taxon>Eukaryota</taxon>
        <taxon>Metazoa</taxon>
        <taxon>Chordata</taxon>
        <taxon>Craniata</taxon>
        <taxon>Vertebrata</taxon>
        <taxon>Euteleostomi</taxon>
        <taxon>Mammalia</taxon>
        <taxon>Eutheria</taxon>
        <taxon>Laurasiatheria</taxon>
        <taxon>Chiroptera</taxon>
        <taxon>Yinpterochiroptera</taxon>
        <taxon>Rhinolophoidea</taxon>
        <taxon>Rhinolophidae</taxon>
        <taxon>Rhinolophinae</taxon>
        <taxon>Rhinolophus</taxon>
    </lineage>
</organism>
<feature type="region of interest" description="Disordered" evidence="1">
    <location>
        <begin position="91"/>
        <end position="120"/>
    </location>
</feature>
<sequence>MKPTQMALLAPQEEDTSSEVPASGRAGGLGPAGERAAGAAARLARECGPVASVSSPYFYLVGVFLHADLFPTWTRFQAKPLREGGSAALKGWLSERGKRKRNNPGAKASSEADVTTAPRFSAAPRVRALNTLRDASL</sequence>
<dbReference type="Proteomes" id="UP000585614">
    <property type="component" value="Unassembled WGS sequence"/>
</dbReference>
<dbReference type="AlphaFoldDB" id="A0A7J7ZD52"/>
<name>A0A7J7ZD52_RHIFE</name>
<comment type="caution">
    <text evidence="2">The sequence shown here is derived from an EMBL/GenBank/DDBJ whole genome shotgun (WGS) entry which is preliminary data.</text>
</comment>
<evidence type="ECO:0000256" key="1">
    <source>
        <dbReference type="SAM" id="MobiDB-lite"/>
    </source>
</evidence>
<reference evidence="2 3" key="1">
    <citation type="journal article" date="2020" name="Nature">
        <title>Six reference-quality genomes reveal evolution of bat adaptations.</title>
        <authorList>
            <person name="Jebb D."/>
            <person name="Huang Z."/>
            <person name="Pippel M."/>
            <person name="Hughes G.M."/>
            <person name="Lavrichenko K."/>
            <person name="Devanna P."/>
            <person name="Winkler S."/>
            <person name="Jermiin L.S."/>
            <person name="Skirmuntt E.C."/>
            <person name="Katzourakis A."/>
            <person name="Burkitt-Gray L."/>
            <person name="Ray D.A."/>
            <person name="Sullivan K.A.M."/>
            <person name="Roscito J.G."/>
            <person name="Kirilenko B.M."/>
            <person name="Davalos L.M."/>
            <person name="Corthals A.P."/>
            <person name="Power M.L."/>
            <person name="Jones G."/>
            <person name="Ransome R.D."/>
            <person name="Dechmann D.K.N."/>
            <person name="Locatelli A.G."/>
            <person name="Puechmaille S.J."/>
            <person name="Fedrigo O."/>
            <person name="Jarvis E.D."/>
            <person name="Hiller M."/>
            <person name="Vernes S.C."/>
            <person name="Myers E.W."/>
            <person name="Teeling E.C."/>
        </authorList>
    </citation>
    <scope>NUCLEOTIDE SEQUENCE [LARGE SCALE GENOMIC DNA]</scope>
    <source>
        <strain evidence="2">MRhiFer1</strain>
        <tissue evidence="2">Lung</tissue>
    </source>
</reference>